<gene>
    <name evidence="2" type="ORF">KYE46_16075</name>
</gene>
<dbReference type="GO" id="GO:0008270">
    <property type="term" value="F:zinc ion binding"/>
    <property type="evidence" value="ECO:0007669"/>
    <property type="project" value="InterPro"/>
</dbReference>
<protein>
    <submittedName>
        <fullName evidence="2">HNH endonuclease</fullName>
    </submittedName>
</protein>
<keyword evidence="2" id="KW-0378">Hydrolase</keyword>
<organism evidence="2 3">
    <name type="scientific">Gymnodinialimonas ceratoperidinii</name>
    <dbReference type="NCBI Taxonomy" id="2856823"/>
    <lineage>
        <taxon>Bacteria</taxon>
        <taxon>Pseudomonadati</taxon>
        <taxon>Pseudomonadota</taxon>
        <taxon>Alphaproteobacteria</taxon>
        <taxon>Rhodobacterales</taxon>
        <taxon>Paracoccaceae</taxon>
        <taxon>Gymnodinialimonas</taxon>
    </lineage>
</organism>
<evidence type="ECO:0000313" key="2">
    <source>
        <dbReference type="EMBL" id="QXT39420.1"/>
    </source>
</evidence>
<dbReference type="RefSeq" id="WP_219002032.1">
    <property type="nucleotide sequence ID" value="NZ_CP079194.1"/>
</dbReference>
<dbReference type="AlphaFoldDB" id="A0A8F6TVF3"/>
<dbReference type="CDD" id="cd00085">
    <property type="entry name" value="HNHc"/>
    <property type="match status" value="1"/>
</dbReference>
<feature type="domain" description="HNH" evidence="1">
    <location>
        <begin position="90"/>
        <end position="145"/>
    </location>
</feature>
<dbReference type="KEGG" id="gce:KYE46_16075"/>
<dbReference type="InterPro" id="IPR002711">
    <property type="entry name" value="HNH"/>
</dbReference>
<sequence length="163" mass="18667">MFAKVDEHGKIPEDEPVKIDRFEPILQRKFLVELGKEWYSVETPIPPANSYEPLIVQTFEEGEQSMLLSKRVERSAAARKRCLDIHGHQCLVCNKSMSDRYGEMGEDVIDVHHLNELSQTNGKYLVDPETDLVPVCPNCHRMIHTQQPALSLEAVRKILTKLC</sequence>
<dbReference type="EMBL" id="CP079194">
    <property type="protein sequence ID" value="QXT39420.1"/>
    <property type="molecule type" value="Genomic_DNA"/>
</dbReference>
<proteinExistence type="predicted"/>
<evidence type="ECO:0000259" key="1">
    <source>
        <dbReference type="Pfam" id="PF01844"/>
    </source>
</evidence>
<keyword evidence="2" id="KW-0255">Endonuclease</keyword>
<dbReference type="InterPro" id="IPR003615">
    <property type="entry name" value="HNH_nuc"/>
</dbReference>
<dbReference type="GO" id="GO:0004519">
    <property type="term" value="F:endonuclease activity"/>
    <property type="evidence" value="ECO:0007669"/>
    <property type="project" value="UniProtKB-KW"/>
</dbReference>
<accession>A0A8F6TVF3</accession>
<keyword evidence="3" id="KW-1185">Reference proteome</keyword>
<dbReference type="Proteomes" id="UP000825009">
    <property type="component" value="Chromosome"/>
</dbReference>
<evidence type="ECO:0000313" key="3">
    <source>
        <dbReference type="Proteomes" id="UP000825009"/>
    </source>
</evidence>
<dbReference type="GO" id="GO:0003676">
    <property type="term" value="F:nucleic acid binding"/>
    <property type="evidence" value="ECO:0007669"/>
    <property type="project" value="InterPro"/>
</dbReference>
<name>A0A8F6TVF3_9RHOB</name>
<dbReference type="Pfam" id="PF01844">
    <property type="entry name" value="HNH"/>
    <property type="match status" value="1"/>
</dbReference>
<reference evidence="2 3" key="1">
    <citation type="submission" date="2021-07" db="EMBL/GenBank/DDBJ databases">
        <title>A novel Jannaschia species isolated from marine dinoflagellate Ceratoperidinium margalefii.</title>
        <authorList>
            <person name="Jiang Y."/>
            <person name="Li Z."/>
        </authorList>
    </citation>
    <scope>NUCLEOTIDE SEQUENCE [LARGE SCALE GENOMIC DNA]</scope>
    <source>
        <strain evidence="2 3">J12C1-MA-4</strain>
    </source>
</reference>
<keyword evidence="2" id="KW-0540">Nuclease</keyword>